<evidence type="ECO:0000313" key="2">
    <source>
        <dbReference type="EMBL" id="GGC19628.1"/>
    </source>
</evidence>
<organism evidence="2 3">
    <name type="scientific">Asaia siamensis</name>
    <dbReference type="NCBI Taxonomy" id="110479"/>
    <lineage>
        <taxon>Bacteria</taxon>
        <taxon>Pseudomonadati</taxon>
        <taxon>Pseudomonadota</taxon>
        <taxon>Alphaproteobacteria</taxon>
        <taxon>Acetobacterales</taxon>
        <taxon>Acetobacteraceae</taxon>
        <taxon>Asaia</taxon>
    </lineage>
</organism>
<evidence type="ECO:0000313" key="3">
    <source>
        <dbReference type="Proteomes" id="UP000637769"/>
    </source>
</evidence>
<name>A0ABQ1L7S3_9PROT</name>
<evidence type="ECO:0000256" key="1">
    <source>
        <dbReference type="SAM" id="MobiDB-lite"/>
    </source>
</evidence>
<sequence>MQAALEQFALRLAQKFGDVDHPPRDDHHAPKKEKHDKKGGNSDNKYRKYGLGNGQGLLFSFRYRVRIYQTPD</sequence>
<comment type="caution">
    <text evidence="2">The sequence shown here is derived from an EMBL/GenBank/DDBJ whole genome shotgun (WGS) entry which is preliminary data.</text>
</comment>
<feature type="compositionally biased region" description="Basic and acidic residues" evidence="1">
    <location>
        <begin position="17"/>
        <end position="28"/>
    </location>
</feature>
<gene>
    <name evidence="2" type="ORF">GCM10007207_01050</name>
</gene>
<keyword evidence="3" id="KW-1185">Reference proteome</keyword>
<protein>
    <submittedName>
        <fullName evidence="2">Uncharacterized protein</fullName>
    </submittedName>
</protein>
<feature type="compositionally biased region" description="Basic and acidic residues" evidence="1">
    <location>
        <begin position="36"/>
        <end position="46"/>
    </location>
</feature>
<feature type="region of interest" description="Disordered" evidence="1">
    <location>
        <begin position="15"/>
        <end position="53"/>
    </location>
</feature>
<reference evidence="3" key="1">
    <citation type="journal article" date="2019" name="Int. J. Syst. Evol. Microbiol.">
        <title>The Global Catalogue of Microorganisms (GCM) 10K type strain sequencing project: providing services to taxonomists for standard genome sequencing and annotation.</title>
        <authorList>
            <consortium name="The Broad Institute Genomics Platform"/>
            <consortium name="The Broad Institute Genome Sequencing Center for Infectious Disease"/>
            <person name="Wu L."/>
            <person name="Ma J."/>
        </authorList>
    </citation>
    <scope>NUCLEOTIDE SEQUENCE [LARGE SCALE GENOMIC DNA]</scope>
    <source>
        <strain evidence="3">CCM 7132</strain>
    </source>
</reference>
<proteinExistence type="predicted"/>
<accession>A0ABQ1L7S3</accession>
<dbReference type="Proteomes" id="UP000637769">
    <property type="component" value="Unassembled WGS sequence"/>
</dbReference>
<dbReference type="EMBL" id="BMCH01000001">
    <property type="protein sequence ID" value="GGC19628.1"/>
    <property type="molecule type" value="Genomic_DNA"/>
</dbReference>